<organism evidence="7">
    <name type="scientific">uncultured bacterium UPO54</name>
    <dbReference type="NCBI Taxonomy" id="1776979"/>
    <lineage>
        <taxon>Bacteria</taxon>
        <taxon>environmental samples</taxon>
    </lineage>
</organism>
<evidence type="ECO:0000256" key="3">
    <source>
        <dbReference type="ARBA" id="ARBA00009284"/>
    </source>
</evidence>
<evidence type="ECO:0000259" key="6">
    <source>
        <dbReference type="Pfam" id="PF04349"/>
    </source>
</evidence>
<comment type="similarity">
    <text evidence="3">Belongs to the OpgD/OpgG family.</text>
</comment>
<dbReference type="GO" id="GO:0030288">
    <property type="term" value="C:outer membrane-bounded periplasmic space"/>
    <property type="evidence" value="ECO:0007669"/>
    <property type="project" value="TreeGrafter"/>
</dbReference>
<dbReference type="InterPro" id="IPR014438">
    <property type="entry name" value="Glucan_biosyn_MdoG/MdoD"/>
</dbReference>
<dbReference type="UniPathway" id="UPA00637"/>
<sequence>MPLRSTRRDLLKFMSAGGLLALAGLYPAHVLARASLGPKRKFSMEILREQARQLAARPYVAPTIPDAQLLYTIDFDTIQKIRFKPEHALWNEPPSAFGVQLFHPHRFAQKPVRIHLVEGDESREVPFSTDMFDYGTPGLAKKMAGHGGFAGFRVMDPAPANTDWLAFQGASYFRSCGPSGQYGLSARGIAIDTAMPRPEEFPDFTAFYLERPAGDRITLYALLDGPSLTGAYRFVCTRANPVLTEVHAELFARQDIARLGVAPLTSMFWYGENNRRRSADWRPEIHDSDGLALWTGAGERLWRVIENPPLVMTSSFVDFNPRGFGLSQRDRNFENYQDDGAFYDRRPSVWVQPLGDWGEGAVQLVEIPTDDEIHDNLVAYWTPKEPVRAGGAWTFDYRLYWGDDEPFIPEVGRVRHTWRGRHGIPGITAQQAAQLAPGMKFVIDFSGGPLAGLEQRFDLTPMVTASRGRVDNAHVLKVVSTDRWRASFDLYVDGAEPVELRCYVRLGDRTLTETWLYQYIAAASC</sequence>
<proteinExistence type="inferred from homology"/>
<dbReference type="InterPro" id="IPR013783">
    <property type="entry name" value="Ig-like_fold"/>
</dbReference>
<evidence type="ECO:0000256" key="2">
    <source>
        <dbReference type="ARBA" id="ARBA00005001"/>
    </source>
</evidence>
<dbReference type="InterPro" id="IPR007444">
    <property type="entry name" value="Glucan_biosyn_MdoG_C"/>
</dbReference>
<dbReference type="PROSITE" id="PS51318">
    <property type="entry name" value="TAT"/>
    <property type="match status" value="1"/>
</dbReference>
<reference evidence="7" key="1">
    <citation type="journal article" date="2016" name="Appl. Environ. Microbiol.">
        <title>Functional Metagenomics of a Biostimulated Petroleum-Contaminated Soil Reveals an Extraordinary Diversity of Extradiol Dioxygenases.</title>
        <authorList>
            <person name="Terron-Gonzalez L."/>
            <person name="Martin-Cabello G."/>
            <person name="Ferrer M."/>
            <person name="Santero E."/>
        </authorList>
    </citation>
    <scope>NUCLEOTIDE SEQUENCE</scope>
</reference>
<dbReference type="InterPro" id="IPR014718">
    <property type="entry name" value="GH-type_carb-bd"/>
</dbReference>
<evidence type="ECO:0000256" key="4">
    <source>
        <dbReference type="ARBA" id="ARBA00022729"/>
    </source>
</evidence>
<evidence type="ECO:0000256" key="5">
    <source>
        <dbReference type="ARBA" id="ARBA00022764"/>
    </source>
</evidence>
<evidence type="ECO:0000256" key="1">
    <source>
        <dbReference type="ARBA" id="ARBA00004418"/>
    </source>
</evidence>
<comment type="pathway">
    <text evidence="2">Glycan metabolism; osmoregulated periplasmic glucan (OPG) biosynthesis.</text>
</comment>
<dbReference type="FunFam" id="2.70.98.10:FF:000001">
    <property type="entry name" value="Glucans biosynthesis protein G"/>
    <property type="match status" value="1"/>
</dbReference>
<dbReference type="InterPro" id="IPR014756">
    <property type="entry name" value="Ig_E-set"/>
</dbReference>
<dbReference type="AlphaFoldDB" id="A0A126SYI0"/>
<dbReference type="GO" id="GO:0030246">
    <property type="term" value="F:carbohydrate binding"/>
    <property type="evidence" value="ECO:0007669"/>
    <property type="project" value="InterPro"/>
</dbReference>
<dbReference type="InterPro" id="IPR011013">
    <property type="entry name" value="Gal_mutarotase_sf_dom"/>
</dbReference>
<name>A0A126SYI0_9BACT</name>
<keyword evidence="5" id="KW-0574">Periplasm</keyword>
<dbReference type="SUPFAM" id="SSF81296">
    <property type="entry name" value="E set domains"/>
    <property type="match status" value="1"/>
</dbReference>
<dbReference type="Gene3D" id="2.70.98.10">
    <property type="match status" value="1"/>
</dbReference>
<protein>
    <submittedName>
        <fullName evidence="7">Periplasmic glucan biosynthesis protein MdoG</fullName>
    </submittedName>
</protein>
<dbReference type="PANTHER" id="PTHR30504:SF3">
    <property type="entry name" value="GLUCANS BIOSYNTHESIS PROTEIN D"/>
    <property type="match status" value="1"/>
</dbReference>
<dbReference type="PANTHER" id="PTHR30504">
    <property type="entry name" value="GLUCANS BIOSYNTHESIS PROTEIN"/>
    <property type="match status" value="1"/>
</dbReference>
<dbReference type="PIRSF" id="PIRSF006281">
    <property type="entry name" value="MdoG"/>
    <property type="match status" value="1"/>
</dbReference>
<comment type="subcellular location">
    <subcellularLocation>
        <location evidence="1">Periplasm</location>
    </subcellularLocation>
</comment>
<dbReference type="GO" id="GO:0003824">
    <property type="term" value="F:catalytic activity"/>
    <property type="evidence" value="ECO:0007669"/>
    <property type="project" value="InterPro"/>
</dbReference>
<feature type="domain" description="Glucan biosynthesis periplasmic MdoG C-terminal" evidence="6">
    <location>
        <begin position="42"/>
        <end position="519"/>
    </location>
</feature>
<dbReference type="InterPro" id="IPR006311">
    <property type="entry name" value="TAT_signal"/>
</dbReference>
<dbReference type="EMBL" id="KU144982">
    <property type="protein sequence ID" value="AMK59358.1"/>
    <property type="molecule type" value="Genomic_DNA"/>
</dbReference>
<keyword evidence="4" id="KW-0732">Signal</keyword>
<accession>A0A126SYI0</accession>
<dbReference type="Pfam" id="PF04349">
    <property type="entry name" value="MdoG"/>
    <property type="match status" value="1"/>
</dbReference>
<dbReference type="SUPFAM" id="SSF74650">
    <property type="entry name" value="Galactose mutarotase-like"/>
    <property type="match status" value="1"/>
</dbReference>
<dbReference type="Gene3D" id="2.60.40.10">
    <property type="entry name" value="Immunoglobulins"/>
    <property type="match status" value="1"/>
</dbReference>
<evidence type="ECO:0000313" key="7">
    <source>
        <dbReference type="EMBL" id="AMK59358.1"/>
    </source>
</evidence>
<dbReference type="GO" id="GO:0051274">
    <property type="term" value="P:beta-glucan biosynthetic process"/>
    <property type="evidence" value="ECO:0007669"/>
    <property type="project" value="TreeGrafter"/>
</dbReference>